<dbReference type="OrthoDB" id="2157513at2"/>
<name>A0A089M5K9_9BACL</name>
<dbReference type="InterPro" id="IPR023378">
    <property type="entry name" value="YheA/YmcA-like_dom_sf"/>
</dbReference>
<protein>
    <submittedName>
        <fullName evidence="3">Regulator</fullName>
    </submittedName>
</protein>
<feature type="compositionally biased region" description="Gly residues" evidence="2">
    <location>
        <begin position="133"/>
        <end position="146"/>
    </location>
</feature>
<evidence type="ECO:0000256" key="2">
    <source>
        <dbReference type="SAM" id="MobiDB-lite"/>
    </source>
</evidence>
<sequence>MSVAELNTVDMAEVLTYAYELGDMINQSAEVSDYLYWKGRVDANPEIQAMVKRLQSKKELFEETKRFGHFHPNYHSAKDEVAAVEQELERFEEVVRFKLAEKTLDDMLHSMSETIAFSVSDSIKVPSNDPSPKGGGCGSGGKCSCG</sequence>
<dbReference type="Proteomes" id="UP000029500">
    <property type="component" value="Chromosome"/>
</dbReference>
<dbReference type="KEGG" id="pgm:PGRAT_13395"/>
<evidence type="ECO:0000256" key="1">
    <source>
        <dbReference type="SAM" id="Coils"/>
    </source>
</evidence>
<keyword evidence="1" id="KW-0175">Coiled coil</keyword>
<gene>
    <name evidence="3" type="ORF">PGRAT_13395</name>
</gene>
<dbReference type="Gene3D" id="1.20.1500.10">
    <property type="entry name" value="YheA/YmcA-like"/>
    <property type="match status" value="1"/>
</dbReference>
<dbReference type="InterPro" id="IPR052767">
    <property type="entry name" value="Bact_com_dev_regulator"/>
</dbReference>
<evidence type="ECO:0000313" key="3">
    <source>
        <dbReference type="EMBL" id="AIQ68502.1"/>
    </source>
</evidence>
<dbReference type="RefSeq" id="WP_025705416.1">
    <property type="nucleotide sequence ID" value="NZ_CP009287.1"/>
</dbReference>
<accession>A0A089M5K9</accession>
<keyword evidence="4" id="KW-1185">Reference proteome</keyword>
<dbReference type="PANTHER" id="PTHR38448">
    <property type="entry name" value="REGULATORY PROTEIN YLBF-RELATED"/>
    <property type="match status" value="1"/>
</dbReference>
<evidence type="ECO:0000313" key="4">
    <source>
        <dbReference type="Proteomes" id="UP000029500"/>
    </source>
</evidence>
<dbReference type="STRING" id="189425.PGRAT_13395"/>
<feature type="coiled-coil region" evidence="1">
    <location>
        <begin position="74"/>
        <end position="101"/>
    </location>
</feature>
<reference evidence="3 4" key="1">
    <citation type="submission" date="2014-08" db="EMBL/GenBank/DDBJ databases">
        <title>Comparative genomics of the Paenibacillus odorifer group.</title>
        <authorList>
            <person name="den Bakker H.C."/>
            <person name="Tsai Y.-C."/>
            <person name="Martin N."/>
            <person name="Korlach J."/>
            <person name="Wiedmann M."/>
        </authorList>
    </citation>
    <scope>NUCLEOTIDE SEQUENCE [LARGE SCALE GENOMIC DNA]</scope>
    <source>
        <strain evidence="3 4">DSM 15220</strain>
    </source>
</reference>
<dbReference type="PANTHER" id="PTHR38448:SF2">
    <property type="entry name" value="REGULATORY PROTEIN YLBF"/>
    <property type="match status" value="1"/>
</dbReference>
<dbReference type="HOGENOM" id="CLU_114090_0_0_9"/>
<proteinExistence type="predicted"/>
<dbReference type="SUPFAM" id="SSF158622">
    <property type="entry name" value="YheA/YmcA-like"/>
    <property type="match status" value="1"/>
</dbReference>
<dbReference type="InterPro" id="IPR010368">
    <property type="entry name" value="Com_YlbF"/>
</dbReference>
<feature type="region of interest" description="Disordered" evidence="2">
    <location>
        <begin position="124"/>
        <end position="146"/>
    </location>
</feature>
<dbReference type="EMBL" id="CP009287">
    <property type="protein sequence ID" value="AIQ68502.1"/>
    <property type="molecule type" value="Genomic_DNA"/>
</dbReference>
<dbReference type="Pfam" id="PF06133">
    <property type="entry name" value="Com_YlbF"/>
    <property type="match status" value="1"/>
</dbReference>
<dbReference type="AlphaFoldDB" id="A0A089M5K9"/>
<dbReference type="eggNOG" id="COG3679">
    <property type="taxonomic scope" value="Bacteria"/>
</dbReference>
<organism evidence="3 4">
    <name type="scientific">Paenibacillus graminis</name>
    <dbReference type="NCBI Taxonomy" id="189425"/>
    <lineage>
        <taxon>Bacteria</taxon>
        <taxon>Bacillati</taxon>
        <taxon>Bacillota</taxon>
        <taxon>Bacilli</taxon>
        <taxon>Bacillales</taxon>
        <taxon>Paenibacillaceae</taxon>
        <taxon>Paenibacillus</taxon>
    </lineage>
</organism>